<evidence type="ECO:0000313" key="1">
    <source>
        <dbReference type="EMBL" id="PIW36444.1"/>
    </source>
</evidence>
<dbReference type="EMBL" id="PFGC01000053">
    <property type="protein sequence ID" value="PIW36444.1"/>
    <property type="molecule type" value="Genomic_DNA"/>
</dbReference>
<organism evidence="1 2">
    <name type="scientific">Candidatus Kerfeldbacteria bacterium CG15_BIG_FIL_POST_REV_8_21_14_020_45_12</name>
    <dbReference type="NCBI Taxonomy" id="2014247"/>
    <lineage>
        <taxon>Bacteria</taxon>
        <taxon>Candidatus Kerfeldiibacteriota</taxon>
    </lineage>
</organism>
<comment type="caution">
    <text evidence="1">The sequence shown here is derived from an EMBL/GenBank/DDBJ whole genome shotgun (WGS) entry which is preliminary data.</text>
</comment>
<accession>A0A2M7H2M9</accession>
<dbReference type="AlphaFoldDB" id="A0A2M7H2M9"/>
<gene>
    <name evidence="1" type="ORF">COW24_05315</name>
</gene>
<reference evidence="1 2" key="1">
    <citation type="submission" date="2017-09" db="EMBL/GenBank/DDBJ databases">
        <title>Depth-based differentiation of microbial function through sediment-hosted aquifers and enrichment of novel symbionts in the deep terrestrial subsurface.</title>
        <authorList>
            <person name="Probst A.J."/>
            <person name="Ladd B."/>
            <person name="Jarett J.K."/>
            <person name="Geller-Mcgrath D.E."/>
            <person name="Sieber C.M."/>
            <person name="Emerson J.B."/>
            <person name="Anantharaman K."/>
            <person name="Thomas B.C."/>
            <person name="Malmstrom R."/>
            <person name="Stieglmeier M."/>
            <person name="Klingl A."/>
            <person name="Woyke T."/>
            <person name="Ryan C.M."/>
            <person name="Banfield J.F."/>
        </authorList>
    </citation>
    <scope>NUCLEOTIDE SEQUENCE [LARGE SCALE GENOMIC DNA]</scope>
    <source>
        <strain evidence="1">CG15_BIG_FIL_POST_REV_8_21_14_020_45_12</strain>
    </source>
</reference>
<dbReference type="SUPFAM" id="SSF56059">
    <property type="entry name" value="Glutathione synthetase ATP-binding domain-like"/>
    <property type="match status" value="1"/>
</dbReference>
<dbReference type="Proteomes" id="UP000230292">
    <property type="component" value="Unassembled WGS sequence"/>
</dbReference>
<sequence>MLPDLRDRHPLAADVVDQIRDYIGQVTEEPITFPLSRTPVFISREVAAALVRDIQAYFELMGTPGYQSEAACWIPEVYRAGDPLAQLPALSCFDFAIATLPDGSVAPRLLECQGFSSLYGVIPWWGELLTTVGGLEGFTPFLSHGSWSDYLDHLKQVAGDSDLIDVDTARQTFRTDFWVLRHFAGISVHDLTDGYVDRINGQRIFNRTVPLEAELAQMGGTLARYFTGGERNWVVPPGWFWGCSKRALPHYSRVGQLVPRTELLTAESLGDWADDGREVVLKPIDGFGGKGVNLAPTAEDMVAALGDGRTWILQDRVHLAPTVLVPTGKRLHLEIRVLCLGRTPAFVLGRLAETEMLNVGYNKANPWCGMTVGLFPRT</sequence>
<evidence type="ECO:0000313" key="2">
    <source>
        <dbReference type="Proteomes" id="UP000230292"/>
    </source>
</evidence>
<name>A0A2M7H2M9_9BACT</name>
<evidence type="ECO:0008006" key="3">
    <source>
        <dbReference type="Google" id="ProtNLM"/>
    </source>
</evidence>
<protein>
    <recommendedName>
        <fullName evidence="3">Glutathionylspermidine synthase pre-ATP-grasp-like domain-containing protein</fullName>
    </recommendedName>
</protein>
<proteinExistence type="predicted"/>